<feature type="domain" description="Flavodoxin-like" evidence="2">
    <location>
        <begin position="62"/>
        <end position="209"/>
    </location>
</feature>
<evidence type="ECO:0000313" key="4">
    <source>
        <dbReference type="Proteomes" id="UP000054549"/>
    </source>
</evidence>
<evidence type="ECO:0000259" key="2">
    <source>
        <dbReference type="PROSITE" id="PS50902"/>
    </source>
</evidence>
<dbReference type="GO" id="GO:0010181">
    <property type="term" value="F:FMN binding"/>
    <property type="evidence" value="ECO:0007669"/>
    <property type="project" value="InterPro"/>
</dbReference>
<reference evidence="3 4" key="1">
    <citation type="submission" date="2014-04" db="EMBL/GenBank/DDBJ databases">
        <title>Evolutionary Origins and Diversification of the Mycorrhizal Mutualists.</title>
        <authorList>
            <consortium name="DOE Joint Genome Institute"/>
            <consortium name="Mycorrhizal Genomics Consortium"/>
            <person name="Kohler A."/>
            <person name="Kuo A."/>
            <person name="Nagy L.G."/>
            <person name="Floudas D."/>
            <person name="Copeland A."/>
            <person name="Barry K.W."/>
            <person name="Cichocki N."/>
            <person name="Veneault-Fourrey C."/>
            <person name="LaButti K."/>
            <person name="Lindquist E.A."/>
            <person name="Lipzen A."/>
            <person name="Lundell T."/>
            <person name="Morin E."/>
            <person name="Murat C."/>
            <person name="Riley R."/>
            <person name="Ohm R."/>
            <person name="Sun H."/>
            <person name="Tunlid A."/>
            <person name="Henrissat B."/>
            <person name="Grigoriev I.V."/>
            <person name="Hibbett D.S."/>
            <person name="Martin F."/>
        </authorList>
    </citation>
    <scope>NUCLEOTIDE SEQUENCE [LARGE SCALE GENOMIC DNA]</scope>
    <source>
        <strain evidence="3 4">Koide BX008</strain>
    </source>
</reference>
<dbReference type="InterPro" id="IPR008254">
    <property type="entry name" value="Flavodoxin/NO_synth"/>
</dbReference>
<organism evidence="3 4">
    <name type="scientific">Amanita muscaria (strain Koide BX008)</name>
    <dbReference type="NCBI Taxonomy" id="946122"/>
    <lineage>
        <taxon>Eukaryota</taxon>
        <taxon>Fungi</taxon>
        <taxon>Dikarya</taxon>
        <taxon>Basidiomycota</taxon>
        <taxon>Agaricomycotina</taxon>
        <taxon>Agaricomycetes</taxon>
        <taxon>Agaricomycetidae</taxon>
        <taxon>Agaricales</taxon>
        <taxon>Pluteineae</taxon>
        <taxon>Amanitaceae</taxon>
        <taxon>Amanita</taxon>
    </lineage>
</organism>
<sequence length="209" mass="23045">MFQFRRVPLSRPSSPASNGEIVAKETASDLPSDLDLNPTHSPLFQPAPPIKTLPVAMSSPKVAIIISSIYGHVPKMAEAAKQDIEKAGGQASIFQVADSETLPPEILEKMHTPPKPDYPIFNPNDLTNDDLFGVPSPTRNRSDKMPAQWKTLKSTSAKVQRILKVGKMLSKTFSCFFVLLQMLHMIMESKISMKKSSHLLVKLLQLLVG</sequence>
<evidence type="ECO:0000313" key="3">
    <source>
        <dbReference type="EMBL" id="KIL60680.1"/>
    </source>
</evidence>
<dbReference type="PANTHER" id="PTHR30546:SF23">
    <property type="entry name" value="FLAVOPROTEIN-LIKE PROTEIN YCP4-RELATED"/>
    <property type="match status" value="1"/>
</dbReference>
<dbReference type="PANTHER" id="PTHR30546">
    <property type="entry name" value="FLAVODOXIN-RELATED PROTEIN WRBA-RELATED"/>
    <property type="match status" value="1"/>
</dbReference>
<dbReference type="PROSITE" id="PS50902">
    <property type="entry name" value="FLAVODOXIN_LIKE"/>
    <property type="match status" value="1"/>
</dbReference>
<evidence type="ECO:0000256" key="1">
    <source>
        <dbReference type="ARBA" id="ARBA00006961"/>
    </source>
</evidence>
<proteinExistence type="inferred from homology"/>
<name>A0A0C2SCL6_AMAMK</name>
<protein>
    <recommendedName>
        <fullName evidence="2">Flavodoxin-like domain-containing protein</fullName>
    </recommendedName>
</protein>
<dbReference type="Gene3D" id="3.40.50.360">
    <property type="match status" value="1"/>
</dbReference>
<dbReference type="OrthoDB" id="504689at2759"/>
<dbReference type="InParanoid" id="A0A0C2SCL6"/>
<accession>A0A0C2SCL6</accession>
<comment type="similarity">
    <text evidence="1">Belongs to the WrbA family.</text>
</comment>
<dbReference type="EMBL" id="KN818295">
    <property type="protein sequence ID" value="KIL60680.1"/>
    <property type="molecule type" value="Genomic_DNA"/>
</dbReference>
<dbReference type="AlphaFoldDB" id="A0A0C2SCL6"/>
<dbReference type="SUPFAM" id="SSF52218">
    <property type="entry name" value="Flavoproteins"/>
    <property type="match status" value="1"/>
</dbReference>
<dbReference type="InterPro" id="IPR029039">
    <property type="entry name" value="Flavoprotein-like_sf"/>
</dbReference>
<keyword evidence="4" id="KW-1185">Reference proteome</keyword>
<dbReference type="STRING" id="946122.A0A0C2SCL6"/>
<gene>
    <name evidence="3" type="ORF">M378DRAFT_913112</name>
</gene>
<dbReference type="GO" id="GO:0016020">
    <property type="term" value="C:membrane"/>
    <property type="evidence" value="ECO:0007669"/>
    <property type="project" value="TreeGrafter"/>
</dbReference>
<dbReference type="Proteomes" id="UP000054549">
    <property type="component" value="Unassembled WGS sequence"/>
</dbReference>
<dbReference type="HOGENOM" id="CLU_114170_0_0_1"/>
<dbReference type="GO" id="GO:0003955">
    <property type="term" value="F:NAD(P)H dehydrogenase (quinone) activity"/>
    <property type="evidence" value="ECO:0007669"/>
    <property type="project" value="TreeGrafter"/>
</dbReference>